<dbReference type="RefSeq" id="WP_305002473.1">
    <property type="nucleotide sequence ID" value="NZ_JAUQUB010000001.1"/>
</dbReference>
<dbReference type="InterPro" id="IPR000095">
    <property type="entry name" value="CRIB_dom"/>
</dbReference>
<evidence type="ECO:0000313" key="3">
    <source>
        <dbReference type="EMBL" id="MDO7882089.1"/>
    </source>
</evidence>
<dbReference type="InterPro" id="IPR011698">
    <property type="entry name" value="GATase_3"/>
</dbReference>
<dbReference type="PROSITE" id="PS51274">
    <property type="entry name" value="GATASE_COBBQ"/>
    <property type="match status" value="1"/>
</dbReference>
<gene>
    <name evidence="3" type="ORF">Q5716_07605</name>
</gene>
<dbReference type="PROSITE" id="PS50108">
    <property type="entry name" value="CRIB"/>
    <property type="match status" value="1"/>
</dbReference>
<dbReference type="SUPFAM" id="SSF52317">
    <property type="entry name" value="Class I glutamine amidotransferase-like"/>
    <property type="match status" value="1"/>
</dbReference>
<feature type="domain" description="CRIB" evidence="2">
    <location>
        <begin position="42"/>
        <end position="56"/>
    </location>
</feature>
<reference evidence="3 4" key="1">
    <citation type="submission" date="2023-07" db="EMBL/GenBank/DDBJ databases">
        <title>Protaetiibacter sp. nov WY-16 isolated from soil.</title>
        <authorList>
            <person name="Liu B."/>
            <person name="Wan Y."/>
        </authorList>
    </citation>
    <scope>NUCLEOTIDE SEQUENCE [LARGE SCALE GENOMIC DNA]</scope>
    <source>
        <strain evidence="3 4">WY-16</strain>
    </source>
</reference>
<comment type="caution">
    <text evidence="3">The sequence shown here is derived from an EMBL/GenBank/DDBJ whole genome shotgun (WGS) entry which is preliminary data.</text>
</comment>
<organism evidence="3 4">
    <name type="scientific">Antiquaquibacter soli</name>
    <dbReference type="NCBI Taxonomy" id="3064523"/>
    <lineage>
        <taxon>Bacteria</taxon>
        <taxon>Bacillati</taxon>
        <taxon>Actinomycetota</taxon>
        <taxon>Actinomycetes</taxon>
        <taxon>Micrococcales</taxon>
        <taxon>Microbacteriaceae</taxon>
        <taxon>Antiquaquibacter</taxon>
    </lineage>
</organism>
<dbReference type="EMBL" id="JAUQUB010000001">
    <property type="protein sequence ID" value="MDO7882089.1"/>
    <property type="molecule type" value="Genomic_DNA"/>
</dbReference>
<name>A0ABT9BM94_9MICO</name>
<accession>A0ABT9BM94</accession>
<evidence type="ECO:0000259" key="2">
    <source>
        <dbReference type="PROSITE" id="PS50108"/>
    </source>
</evidence>
<evidence type="ECO:0000313" key="4">
    <source>
        <dbReference type="Proteomes" id="UP001241072"/>
    </source>
</evidence>
<evidence type="ECO:0000256" key="1">
    <source>
        <dbReference type="ARBA" id="ARBA00022962"/>
    </source>
</evidence>
<sequence length="219" mass="23325">MITILHLYPRELGINGDVGNVLALRRRAQWRGAEVRVVDHEVGAPLPEVAHLVHIGSGPLSAQQLVLDDLAAIAPTLRSWAADGVPFLAVAGGWQLLGRSLVLTDGTVLPGAEVLPSDATLTDRRIVREVWSDDVAGFENHGARTTVDGRPVEWPVARFGSSIATTLHGPFLPMNPTFADELLTVAADRAGVELGAAGESIALVDDYAARSRRAIKGRL</sequence>
<keyword evidence="1" id="KW-0315">Glutamine amidotransferase</keyword>
<protein>
    <submittedName>
        <fullName evidence="3">Cobyric acid synthase</fullName>
    </submittedName>
</protein>
<dbReference type="Pfam" id="PF07685">
    <property type="entry name" value="GATase_3"/>
    <property type="match status" value="1"/>
</dbReference>
<proteinExistence type="predicted"/>
<keyword evidence="4" id="KW-1185">Reference proteome</keyword>
<dbReference type="Proteomes" id="UP001241072">
    <property type="component" value="Unassembled WGS sequence"/>
</dbReference>
<dbReference type="InterPro" id="IPR029062">
    <property type="entry name" value="Class_I_gatase-like"/>
</dbReference>